<keyword evidence="13 16" id="KW-0472">Membrane</keyword>
<sequence>MMKICLLLTMFISFTFMYLMNPISMGLMLIMQTLMISLITFQLINNFWFSYILMLVMIGGMLIMFIYVISVAENPIFNTENKHLMMIPFISTLTILNPMLMESFYKNMMSNSIFTMNLNINLIKLVNSNSNISMIMMVLLLLFTLIVVVKITDFHAGPLRKLN</sequence>
<evidence type="ECO:0000256" key="4">
    <source>
        <dbReference type="ARBA" id="ARBA00021095"/>
    </source>
</evidence>
<accession>A0A343QCD2</accession>
<organism evidence="17">
    <name type="scientific">Prionoglaris stygia</name>
    <dbReference type="NCBI Taxonomy" id="1954335"/>
    <lineage>
        <taxon>Eukaryota</taxon>
        <taxon>Metazoa</taxon>
        <taxon>Ecdysozoa</taxon>
        <taxon>Arthropoda</taxon>
        <taxon>Hexapoda</taxon>
        <taxon>Insecta</taxon>
        <taxon>Pterygota</taxon>
        <taxon>Neoptera</taxon>
        <taxon>Paraneoptera</taxon>
        <taxon>Psocodea</taxon>
        <taxon>Trogiomorpha</taxon>
        <taxon>Prionoglaridetae</taxon>
        <taxon>Prionoglarididae</taxon>
        <taxon>Prionoglaris</taxon>
    </lineage>
</organism>
<evidence type="ECO:0000256" key="16">
    <source>
        <dbReference type="SAM" id="Phobius"/>
    </source>
</evidence>
<dbReference type="AlphaFoldDB" id="A0A343QCD2"/>
<evidence type="ECO:0000256" key="10">
    <source>
        <dbReference type="ARBA" id="ARBA00022989"/>
    </source>
</evidence>
<dbReference type="PANTHER" id="PTHR11435:SF1">
    <property type="entry name" value="NADH-UBIQUINONE OXIDOREDUCTASE CHAIN 6"/>
    <property type="match status" value="1"/>
</dbReference>
<keyword evidence="5" id="KW-0813">Transport</keyword>
<dbReference type="RefSeq" id="YP_009443858.1">
    <property type="nucleotide sequence ID" value="NC_036361.1"/>
</dbReference>
<evidence type="ECO:0000256" key="2">
    <source>
        <dbReference type="ARBA" id="ARBA00005698"/>
    </source>
</evidence>
<name>A0A343QCD2_9NEOP</name>
<geneLocation type="mitochondrion" evidence="17"/>
<proteinExistence type="inferred from homology"/>
<keyword evidence="7 16" id="KW-0812">Transmembrane</keyword>
<feature type="transmembrane region" description="Helical" evidence="16">
    <location>
        <begin position="132"/>
        <end position="151"/>
    </location>
</feature>
<evidence type="ECO:0000256" key="14">
    <source>
        <dbReference type="ARBA" id="ARBA00031019"/>
    </source>
</evidence>
<evidence type="ECO:0000256" key="7">
    <source>
        <dbReference type="ARBA" id="ARBA00022692"/>
    </source>
</evidence>
<dbReference type="PANTHER" id="PTHR11435">
    <property type="entry name" value="NADH UBIQUINONE OXIDOREDUCTASE SUBUNIT ND6"/>
    <property type="match status" value="1"/>
</dbReference>
<feature type="transmembrane region" description="Helical" evidence="16">
    <location>
        <begin position="51"/>
        <end position="72"/>
    </location>
</feature>
<dbReference type="InterPro" id="IPR050269">
    <property type="entry name" value="ComplexI_Subunit6"/>
</dbReference>
<evidence type="ECO:0000313" key="17">
    <source>
        <dbReference type="EMBL" id="ATU07079.1"/>
    </source>
</evidence>
<comment type="similarity">
    <text evidence="2">Belongs to the complex I subunit 6 family.</text>
</comment>
<keyword evidence="8" id="KW-1278">Translocase</keyword>
<keyword evidence="6" id="KW-0679">Respiratory chain</keyword>
<gene>
    <name evidence="17" type="primary">ND6</name>
</gene>
<keyword evidence="10 16" id="KW-1133">Transmembrane helix</keyword>
<comment type="catalytic activity">
    <reaction evidence="15">
        <text>a ubiquinone + NADH + 5 H(+)(in) = a ubiquinol + NAD(+) + 4 H(+)(out)</text>
        <dbReference type="Rhea" id="RHEA:29091"/>
        <dbReference type="Rhea" id="RHEA-COMP:9565"/>
        <dbReference type="Rhea" id="RHEA-COMP:9566"/>
        <dbReference type="ChEBI" id="CHEBI:15378"/>
        <dbReference type="ChEBI" id="CHEBI:16389"/>
        <dbReference type="ChEBI" id="CHEBI:17976"/>
        <dbReference type="ChEBI" id="CHEBI:57540"/>
        <dbReference type="ChEBI" id="CHEBI:57945"/>
        <dbReference type="EC" id="7.1.1.2"/>
    </reaction>
</comment>
<comment type="subcellular location">
    <subcellularLocation>
        <location evidence="1">Mitochondrion membrane</location>
        <topology evidence="1">Multi-pass membrane protein</topology>
    </subcellularLocation>
</comment>
<reference evidence="17" key="1">
    <citation type="journal article" date="2017" name="Mol. Phylogenet. Evol.">
        <title>Mitochondrial phylogenomics and genome rearrangements in the barklice (Insecta: Psocodea).</title>
        <authorList>
            <person name="Yoshizawa K."/>
            <person name="Johnson K.P."/>
            <person name="Sweet A.D."/>
            <person name="Yao I."/>
            <person name="Ferreira R.L."/>
            <person name="Cameron S.L."/>
        </authorList>
    </citation>
    <scope>NUCLEOTIDE SEQUENCE</scope>
</reference>
<protein>
    <recommendedName>
        <fullName evidence="4">NADH-ubiquinone oxidoreductase chain 6</fullName>
        <ecNumber evidence="3">7.1.1.2</ecNumber>
    </recommendedName>
    <alternativeName>
        <fullName evidence="14">NADH dehydrogenase subunit 6</fullName>
    </alternativeName>
</protein>
<dbReference type="GO" id="GO:0031966">
    <property type="term" value="C:mitochondrial membrane"/>
    <property type="evidence" value="ECO:0007669"/>
    <property type="project" value="UniProtKB-SubCell"/>
</dbReference>
<evidence type="ECO:0000256" key="5">
    <source>
        <dbReference type="ARBA" id="ARBA00022448"/>
    </source>
</evidence>
<keyword evidence="11" id="KW-0520">NAD</keyword>
<dbReference type="GO" id="GO:0008137">
    <property type="term" value="F:NADH dehydrogenase (ubiquinone) activity"/>
    <property type="evidence" value="ECO:0007669"/>
    <property type="project" value="UniProtKB-EC"/>
</dbReference>
<evidence type="ECO:0000256" key="15">
    <source>
        <dbReference type="ARBA" id="ARBA00049551"/>
    </source>
</evidence>
<evidence type="ECO:0000256" key="6">
    <source>
        <dbReference type="ARBA" id="ARBA00022660"/>
    </source>
</evidence>
<evidence type="ECO:0000256" key="1">
    <source>
        <dbReference type="ARBA" id="ARBA00004225"/>
    </source>
</evidence>
<dbReference type="GeneID" id="35094134"/>
<feature type="transmembrane region" description="Helical" evidence="16">
    <location>
        <begin position="84"/>
        <end position="101"/>
    </location>
</feature>
<dbReference type="EMBL" id="MG255141">
    <property type="protein sequence ID" value="ATU07079.1"/>
    <property type="molecule type" value="Genomic_DNA"/>
</dbReference>
<evidence type="ECO:0000256" key="3">
    <source>
        <dbReference type="ARBA" id="ARBA00012944"/>
    </source>
</evidence>
<dbReference type="EC" id="7.1.1.2" evidence="3"/>
<evidence type="ECO:0000256" key="11">
    <source>
        <dbReference type="ARBA" id="ARBA00023027"/>
    </source>
</evidence>
<evidence type="ECO:0000256" key="13">
    <source>
        <dbReference type="ARBA" id="ARBA00023136"/>
    </source>
</evidence>
<evidence type="ECO:0000256" key="8">
    <source>
        <dbReference type="ARBA" id="ARBA00022967"/>
    </source>
</evidence>
<keyword evidence="12 17" id="KW-0496">Mitochondrion</keyword>
<evidence type="ECO:0000256" key="9">
    <source>
        <dbReference type="ARBA" id="ARBA00022982"/>
    </source>
</evidence>
<keyword evidence="9" id="KW-0249">Electron transport</keyword>
<evidence type="ECO:0000256" key="12">
    <source>
        <dbReference type="ARBA" id="ARBA00023128"/>
    </source>
</evidence>
<dbReference type="CTD" id="4541"/>